<keyword evidence="2" id="KW-1185">Reference proteome</keyword>
<dbReference type="Proteomes" id="UP000253606">
    <property type="component" value="Chromosome"/>
</dbReference>
<reference evidence="1 2" key="1">
    <citation type="journal article" date="2018" name="Front. Microbiol.">
        <title>Hydrolytic Capabilities as a Key to Environmental Success: Chitinolytic and Cellulolytic Acidobacteria From Acidic Sub-arctic Soils and Boreal Peatlands.</title>
        <authorList>
            <person name="Belova S.E."/>
            <person name="Ravin N.V."/>
            <person name="Pankratov T.A."/>
            <person name="Rakitin A.L."/>
            <person name="Ivanova A.A."/>
            <person name="Beletsky A.V."/>
            <person name="Mardanov A.V."/>
            <person name="Sinninghe Damste J.S."/>
            <person name="Dedysh S.N."/>
        </authorList>
    </citation>
    <scope>NUCLEOTIDE SEQUENCE [LARGE SCALE GENOMIC DNA]</scope>
    <source>
        <strain evidence="1 2">SBC82</strain>
    </source>
</reference>
<organism evidence="1 2">
    <name type="scientific">Acidisarcina polymorpha</name>
    <dbReference type="NCBI Taxonomy" id="2211140"/>
    <lineage>
        <taxon>Bacteria</taxon>
        <taxon>Pseudomonadati</taxon>
        <taxon>Acidobacteriota</taxon>
        <taxon>Terriglobia</taxon>
        <taxon>Terriglobales</taxon>
        <taxon>Acidobacteriaceae</taxon>
        <taxon>Acidisarcina</taxon>
    </lineage>
</organism>
<sequence length="37" mass="3840">MPAPGHGTSCGSEARHQLTIGYPSAGAEDRLLIADFL</sequence>
<name>A0A2Z5FUD1_9BACT</name>
<evidence type="ECO:0000313" key="1">
    <source>
        <dbReference type="EMBL" id="AXC10473.1"/>
    </source>
</evidence>
<dbReference type="EMBL" id="CP030840">
    <property type="protein sequence ID" value="AXC10473.1"/>
    <property type="molecule type" value="Genomic_DNA"/>
</dbReference>
<protein>
    <submittedName>
        <fullName evidence="1">Uncharacterized protein</fullName>
    </submittedName>
</protein>
<proteinExistence type="predicted"/>
<dbReference type="KEGG" id="abas:ACPOL_1125"/>
<accession>A0A2Z5FUD1</accession>
<dbReference type="AlphaFoldDB" id="A0A2Z5FUD1"/>
<evidence type="ECO:0000313" key="2">
    <source>
        <dbReference type="Proteomes" id="UP000253606"/>
    </source>
</evidence>
<gene>
    <name evidence="1" type="ORF">ACPOL_1125</name>
</gene>